<dbReference type="Pfam" id="PF14286">
    <property type="entry name" value="DHHW"/>
    <property type="match status" value="1"/>
</dbReference>
<protein>
    <submittedName>
        <fullName evidence="2">DHHW family protein</fullName>
    </submittedName>
</protein>
<dbReference type="InterPro" id="IPR025945">
    <property type="entry name" value="DHHW"/>
</dbReference>
<sequence>MSINRIYIWGFVGTLGLFGLMFFLLPKHAFSELENRPLQQAPTLNWDHILSKRFAEDTETYLSDHFPLRDKWVSAKSFLEQLRLQKENNGIYLGKDGYLFEKFNEPDWAQVKAYTDALNQFVTVHSDANISLLLAPNAIGMYPERLPALAPAYSQREVNEEIGEQLNEALLYLNGFDILSPAAYDTEPIYYRTDHHWTTYGAYLAYQAYAQAMGWEPLPQEAFNIEIVSDTFLGSYHTKGQFRGVKPDYIQKYTPIVPVSSEIYIRDTDTVANSLYDEEFLNKKDQYAFFQGGVHAVMQVTSKLAATEADIDKLLIIKDSYAHSMLPFLVHHAKEIHMLDIRFYNGSFSSYMKDNGITDALLLFNTATFVEERSLLKLKY</sequence>
<name>A0ABW3HSE3_9BACL</name>
<keyword evidence="3" id="KW-1185">Reference proteome</keyword>
<organism evidence="2 3">
    <name type="scientific">Paenibacillus chungangensis</name>
    <dbReference type="NCBI Taxonomy" id="696535"/>
    <lineage>
        <taxon>Bacteria</taxon>
        <taxon>Bacillati</taxon>
        <taxon>Bacillota</taxon>
        <taxon>Bacilli</taxon>
        <taxon>Bacillales</taxon>
        <taxon>Paenibacillaceae</taxon>
        <taxon>Paenibacillus</taxon>
    </lineage>
</organism>
<evidence type="ECO:0000313" key="3">
    <source>
        <dbReference type="Proteomes" id="UP001596989"/>
    </source>
</evidence>
<keyword evidence="1" id="KW-0472">Membrane</keyword>
<comment type="caution">
    <text evidence="2">The sequence shown here is derived from an EMBL/GenBank/DDBJ whole genome shotgun (WGS) entry which is preliminary data.</text>
</comment>
<feature type="transmembrane region" description="Helical" evidence="1">
    <location>
        <begin position="6"/>
        <end position="25"/>
    </location>
</feature>
<reference evidence="3" key="1">
    <citation type="journal article" date="2019" name="Int. J. Syst. Evol. Microbiol.">
        <title>The Global Catalogue of Microorganisms (GCM) 10K type strain sequencing project: providing services to taxonomists for standard genome sequencing and annotation.</title>
        <authorList>
            <consortium name="The Broad Institute Genomics Platform"/>
            <consortium name="The Broad Institute Genome Sequencing Center for Infectious Disease"/>
            <person name="Wu L."/>
            <person name="Ma J."/>
        </authorList>
    </citation>
    <scope>NUCLEOTIDE SEQUENCE [LARGE SCALE GENOMIC DNA]</scope>
    <source>
        <strain evidence="3">CCUG 59129</strain>
    </source>
</reference>
<evidence type="ECO:0000313" key="2">
    <source>
        <dbReference type="EMBL" id="MFD0960445.1"/>
    </source>
</evidence>
<dbReference type="Proteomes" id="UP001596989">
    <property type="component" value="Unassembled WGS sequence"/>
</dbReference>
<keyword evidence="1" id="KW-1133">Transmembrane helix</keyword>
<evidence type="ECO:0000256" key="1">
    <source>
        <dbReference type="SAM" id="Phobius"/>
    </source>
</evidence>
<dbReference type="RefSeq" id="WP_377564945.1">
    <property type="nucleotide sequence ID" value="NZ_JBHTJZ010000021.1"/>
</dbReference>
<proteinExistence type="predicted"/>
<keyword evidence="1" id="KW-0812">Transmembrane</keyword>
<accession>A0ABW3HSE3</accession>
<gene>
    <name evidence="2" type="ORF">ACFQ2I_13715</name>
</gene>
<dbReference type="EMBL" id="JBHTJZ010000021">
    <property type="protein sequence ID" value="MFD0960445.1"/>
    <property type="molecule type" value="Genomic_DNA"/>
</dbReference>